<reference evidence="1" key="1">
    <citation type="submission" date="2022-04" db="EMBL/GenBank/DDBJ databases">
        <title>Jade perch genome.</title>
        <authorList>
            <person name="Chao B."/>
        </authorList>
    </citation>
    <scope>NUCLEOTIDE SEQUENCE</scope>
    <source>
        <strain evidence="1">CB-2022</strain>
    </source>
</reference>
<accession>A0ACB8X9C0</accession>
<protein>
    <submittedName>
        <fullName evidence="1">Uncharacterized protein</fullName>
    </submittedName>
</protein>
<name>A0ACB8X9C0_9TELE</name>
<organism evidence="1 2">
    <name type="scientific">Scortum barcoo</name>
    <name type="common">barcoo grunter</name>
    <dbReference type="NCBI Taxonomy" id="214431"/>
    <lineage>
        <taxon>Eukaryota</taxon>
        <taxon>Metazoa</taxon>
        <taxon>Chordata</taxon>
        <taxon>Craniata</taxon>
        <taxon>Vertebrata</taxon>
        <taxon>Euteleostomi</taxon>
        <taxon>Actinopterygii</taxon>
        <taxon>Neopterygii</taxon>
        <taxon>Teleostei</taxon>
        <taxon>Neoteleostei</taxon>
        <taxon>Acanthomorphata</taxon>
        <taxon>Eupercaria</taxon>
        <taxon>Centrarchiformes</taxon>
        <taxon>Terapontoidei</taxon>
        <taxon>Terapontidae</taxon>
        <taxon>Scortum</taxon>
    </lineage>
</organism>
<sequence>IFVVALTKTTMEFIEGSRGIYRPIRVMFDTPIYERALQTCWHMGSYKCQIALVTELLSLQQNNQLPSAVTAEDITEFLVEESKSTLRVQLWEFELEDYAADVRPLLKLAWEVNTSMKMRDVEFEARRLLSSPGEAPPQFQHPKIISEAHMYARRLTEQQQEARGPKQLSPQEVVIEVVPKVLQGFWLPPPSTFLNMPSQDLCTMAVGVTKAVEDRVSTALSSLLCHVPFSRSTRDYLVLSIQEKVRQGHSQDVLVEKLNFFAAEVLNTITDVAAIEICSLLRPEPHTSVSSIPVQQPPSNLKPDCAVVSPPPSPLTPLAEPPANTGFSKAAVQPTTRLGVKSAMASAPPSPMSLPAVVIPGVLDPEHKMGEPTKDQDSIAVPAPTPPVTTPAEVNSSVLDPEINSEVPSREPESAVVSTPSFPMSPPAVVIPAVLDPEHRMEEPTRDSVVVPSSTSSYNPC</sequence>
<evidence type="ECO:0000313" key="2">
    <source>
        <dbReference type="Proteomes" id="UP000831701"/>
    </source>
</evidence>
<proteinExistence type="predicted"/>
<dbReference type="Proteomes" id="UP000831701">
    <property type="component" value="Chromosome 2"/>
</dbReference>
<feature type="non-terminal residue" evidence="1">
    <location>
        <position position="1"/>
    </location>
</feature>
<gene>
    <name evidence="1" type="ORF">L3Q82_017074</name>
</gene>
<evidence type="ECO:0000313" key="1">
    <source>
        <dbReference type="EMBL" id="KAI3376637.1"/>
    </source>
</evidence>
<dbReference type="EMBL" id="CM041532">
    <property type="protein sequence ID" value="KAI3376637.1"/>
    <property type="molecule type" value="Genomic_DNA"/>
</dbReference>
<keyword evidence="2" id="KW-1185">Reference proteome</keyword>
<comment type="caution">
    <text evidence="1">The sequence shown here is derived from an EMBL/GenBank/DDBJ whole genome shotgun (WGS) entry which is preliminary data.</text>
</comment>